<gene>
    <name evidence="15" type="primary">LOC113496798</name>
</gene>
<name>A0A7E5VUA5_TRINI</name>
<dbReference type="PRINTS" id="PR02086">
    <property type="entry name" value="PUTNUCHARBI1"/>
</dbReference>
<proteinExistence type="inferred from homology"/>
<evidence type="ECO:0000256" key="6">
    <source>
        <dbReference type="ARBA" id="ARBA00022490"/>
    </source>
</evidence>
<dbReference type="InterPro" id="IPR027806">
    <property type="entry name" value="HARBI1_dom"/>
</dbReference>
<dbReference type="AlphaFoldDB" id="A0A7E5VUA5"/>
<dbReference type="GeneID" id="113496798"/>
<protein>
    <recommendedName>
        <fullName evidence="5">Putative nuclease HARBI1</fullName>
    </recommendedName>
    <alternativeName>
        <fullName evidence="11">Harbinger transposase-derived nuclease</fullName>
    </alternativeName>
</protein>
<evidence type="ECO:0000256" key="4">
    <source>
        <dbReference type="ARBA" id="ARBA00006958"/>
    </source>
</evidence>
<comment type="similarity">
    <text evidence="4">Belongs to the HARBI1 family.</text>
</comment>
<dbReference type="InterPro" id="IPR026103">
    <property type="entry name" value="HARBI1_animal"/>
</dbReference>
<sequence length="365" mass="42031">MARRLYALINETDSEDDDYFCPRPRWFKERANYFEEYDEHDFVIRFRLSKEATLSLLAKIEHRLEYTSDRNKPISPVNQLLATLRFYATNNTQMSIGDFVGISTPTSHRVIHQVSAAIASLHKEYIRFPTTREEIRKEQDSFFQIARFPRVIGAMDCTHVRISSPGGDHAELYCNRKGYFSINVQTICNANLEITDIVARWPGSSHDSTIFNNSCIKSKFETGQYGNALLLVDGGYASTSYMMTPLENPRTPVEQLYNESQIRTRNPVERSYGIWKKRFPALALGLRTKLDKSLTIIVATAVLHNMLMQRGEVNPIDDPALQLPAPWDELLHHGQITQQPQHPQQYIRPNSVRDAIINNYFQSIL</sequence>
<keyword evidence="8" id="KW-0479">Metal-binding</keyword>
<dbReference type="GO" id="GO:0046872">
    <property type="term" value="F:metal ion binding"/>
    <property type="evidence" value="ECO:0007669"/>
    <property type="project" value="UniProtKB-KW"/>
</dbReference>
<keyword evidence="9" id="KW-0378">Hydrolase</keyword>
<keyword evidence="7" id="KW-0540">Nuclease</keyword>
<evidence type="ECO:0000313" key="15">
    <source>
        <dbReference type="RefSeq" id="XP_026731923.1"/>
    </source>
</evidence>
<evidence type="ECO:0000256" key="8">
    <source>
        <dbReference type="ARBA" id="ARBA00022723"/>
    </source>
</evidence>
<comment type="cofactor">
    <cofactor evidence="1">
        <name>a divalent metal cation</name>
        <dbReference type="ChEBI" id="CHEBI:60240"/>
    </cofactor>
</comment>
<dbReference type="GO" id="GO:0004518">
    <property type="term" value="F:nuclease activity"/>
    <property type="evidence" value="ECO:0007669"/>
    <property type="project" value="UniProtKB-KW"/>
</dbReference>
<dbReference type="Pfam" id="PF13359">
    <property type="entry name" value="DDE_Tnp_4"/>
    <property type="match status" value="1"/>
</dbReference>
<dbReference type="RefSeq" id="XP_026731923.1">
    <property type="nucleotide sequence ID" value="XM_026876122.1"/>
</dbReference>
<evidence type="ECO:0000256" key="10">
    <source>
        <dbReference type="ARBA" id="ARBA00023242"/>
    </source>
</evidence>
<dbReference type="GO" id="GO:0005737">
    <property type="term" value="C:cytoplasm"/>
    <property type="evidence" value="ECO:0007669"/>
    <property type="project" value="UniProtKB-SubCell"/>
</dbReference>
<dbReference type="InParanoid" id="A0A7E5VUA5"/>
<comment type="function">
    <text evidence="12">Transposase-derived protein that may have nuclease activity. Does not have transposase activity.</text>
</comment>
<dbReference type="Proteomes" id="UP000322000">
    <property type="component" value="Chromosome 8"/>
</dbReference>
<keyword evidence="6" id="KW-0963">Cytoplasm</keyword>
<evidence type="ECO:0000256" key="12">
    <source>
        <dbReference type="ARBA" id="ARBA00045850"/>
    </source>
</evidence>
<dbReference type="OrthoDB" id="2430314at2759"/>
<organism evidence="14 15">
    <name type="scientific">Trichoplusia ni</name>
    <name type="common">Cabbage looper</name>
    <dbReference type="NCBI Taxonomy" id="7111"/>
    <lineage>
        <taxon>Eukaryota</taxon>
        <taxon>Metazoa</taxon>
        <taxon>Ecdysozoa</taxon>
        <taxon>Arthropoda</taxon>
        <taxon>Hexapoda</taxon>
        <taxon>Insecta</taxon>
        <taxon>Pterygota</taxon>
        <taxon>Neoptera</taxon>
        <taxon>Endopterygota</taxon>
        <taxon>Lepidoptera</taxon>
        <taxon>Glossata</taxon>
        <taxon>Ditrysia</taxon>
        <taxon>Noctuoidea</taxon>
        <taxon>Noctuidae</taxon>
        <taxon>Plusiinae</taxon>
        <taxon>Trichoplusia</taxon>
    </lineage>
</organism>
<reference evidence="15" key="1">
    <citation type="submission" date="2025-08" db="UniProtKB">
        <authorList>
            <consortium name="RefSeq"/>
        </authorList>
    </citation>
    <scope>IDENTIFICATION</scope>
</reference>
<evidence type="ECO:0000256" key="1">
    <source>
        <dbReference type="ARBA" id="ARBA00001968"/>
    </source>
</evidence>
<dbReference type="PANTHER" id="PTHR22930">
    <property type="match status" value="1"/>
</dbReference>
<dbReference type="GO" id="GO:0005634">
    <property type="term" value="C:nucleus"/>
    <property type="evidence" value="ECO:0007669"/>
    <property type="project" value="UniProtKB-SubCell"/>
</dbReference>
<dbReference type="PANTHER" id="PTHR22930:SF289">
    <property type="entry name" value="DDE TNP4 DOMAIN-CONTAINING PROTEIN-RELATED"/>
    <property type="match status" value="1"/>
</dbReference>
<dbReference type="KEGG" id="tnl:113496798"/>
<dbReference type="GO" id="GO:0016787">
    <property type="term" value="F:hydrolase activity"/>
    <property type="evidence" value="ECO:0007669"/>
    <property type="project" value="UniProtKB-KW"/>
</dbReference>
<feature type="domain" description="DDE Tnp4" evidence="13">
    <location>
        <begin position="155"/>
        <end position="305"/>
    </location>
</feature>
<accession>A0A7E5VUA5</accession>
<evidence type="ECO:0000256" key="3">
    <source>
        <dbReference type="ARBA" id="ARBA00004496"/>
    </source>
</evidence>
<keyword evidence="10" id="KW-0539">Nucleus</keyword>
<evidence type="ECO:0000259" key="13">
    <source>
        <dbReference type="Pfam" id="PF13359"/>
    </source>
</evidence>
<evidence type="ECO:0000256" key="9">
    <source>
        <dbReference type="ARBA" id="ARBA00022801"/>
    </source>
</evidence>
<dbReference type="InterPro" id="IPR045249">
    <property type="entry name" value="HARBI1-like"/>
</dbReference>
<keyword evidence="14" id="KW-1185">Reference proteome</keyword>
<evidence type="ECO:0000313" key="14">
    <source>
        <dbReference type="Proteomes" id="UP000322000"/>
    </source>
</evidence>
<evidence type="ECO:0000256" key="7">
    <source>
        <dbReference type="ARBA" id="ARBA00022722"/>
    </source>
</evidence>
<evidence type="ECO:0000256" key="11">
    <source>
        <dbReference type="ARBA" id="ARBA00030126"/>
    </source>
</evidence>
<comment type="subcellular location">
    <subcellularLocation>
        <location evidence="3">Cytoplasm</location>
    </subcellularLocation>
    <subcellularLocation>
        <location evidence="2">Nucleus</location>
    </subcellularLocation>
</comment>
<evidence type="ECO:0000256" key="2">
    <source>
        <dbReference type="ARBA" id="ARBA00004123"/>
    </source>
</evidence>
<evidence type="ECO:0000256" key="5">
    <source>
        <dbReference type="ARBA" id="ARBA00015519"/>
    </source>
</evidence>